<evidence type="ECO:0000313" key="1">
    <source>
        <dbReference type="EMBL" id="OGG07848.1"/>
    </source>
</evidence>
<reference evidence="1 2" key="1">
    <citation type="journal article" date="2016" name="Nat. Commun.">
        <title>Thousands of microbial genomes shed light on interconnected biogeochemical processes in an aquifer system.</title>
        <authorList>
            <person name="Anantharaman K."/>
            <person name="Brown C.T."/>
            <person name="Hug L.A."/>
            <person name="Sharon I."/>
            <person name="Castelle C.J."/>
            <person name="Probst A.J."/>
            <person name="Thomas B.C."/>
            <person name="Singh A."/>
            <person name="Wilkins M.J."/>
            <person name="Karaoz U."/>
            <person name="Brodie E.L."/>
            <person name="Williams K.H."/>
            <person name="Hubbard S.S."/>
            <person name="Banfield J.F."/>
        </authorList>
    </citation>
    <scope>NUCLEOTIDE SEQUENCE [LARGE SCALE GENOMIC DNA]</scope>
</reference>
<dbReference type="AlphaFoldDB" id="A0A1F5Z5X6"/>
<comment type="caution">
    <text evidence="1">The sequence shown here is derived from an EMBL/GenBank/DDBJ whole genome shotgun (WGS) entry which is preliminary data.</text>
</comment>
<dbReference type="Proteomes" id="UP000177354">
    <property type="component" value="Unassembled WGS sequence"/>
</dbReference>
<accession>A0A1F5Z5X6</accession>
<evidence type="ECO:0000313" key="2">
    <source>
        <dbReference type="Proteomes" id="UP000177354"/>
    </source>
</evidence>
<name>A0A1F5Z5X6_9BACT</name>
<protein>
    <submittedName>
        <fullName evidence="1">Uncharacterized protein</fullName>
    </submittedName>
</protein>
<gene>
    <name evidence="1" type="ORF">A2777_03230</name>
</gene>
<organism evidence="1 2">
    <name type="scientific">Candidatus Gottesmanbacteria bacterium RIFCSPHIGHO2_01_FULL_40_15</name>
    <dbReference type="NCBI Taxonomy" id="1798376"/>
    <lineage>
        <taxon>Bacteria</taxon>
        <taxon>Candidatus Gottesmaniibacteriota</taxon>
    </lineage>
</organism>
<proteinExistence type="predicted"/>
<sequence length="80" mass="9490">MSNLYQESKDDSKPYLQAWKNFYKIWKDYARDILDKAERAGIKDDPENILSNEISSIKNKLEKSEPSIWESDLGDYYTSY</sequence>
<dbReference type="EMBL" id="MFJF01000008">
    <property type="protein sequence ID" value="OGG07848.1"/>
    <property type="molecule type" value="Genomic_DNA"/>
</dbReference>